<dbReference type="GO" id="GO:0005975">
    <property type="term" value="P:carbohydrate metabolic process"/>
    <property type="evidence" value="ECO:0007669"/>
    <property type="project" value="UniProtKB-ARBA"/>
</dbReference>
<keyword evidence="2" id="KW-0732">Signal</keyword>
<reference evidence="4 5" key="1">
    <citation type="journal article" date="2007" name="Genome Res.">
        <title>Genome characteristics of facultatively symbiotic Frankia sp. strains reflect host range and host plant biogeography.</title>
        <authorList>
            <person name="Normand P."/>
            <person name="Lapierre P."/>
            <person name="Tisa L.S."/>
            <person name="Gogarten J.P."/>
            <person name="Alloisio N."/>
            <person name="Bagnarol E."/>
            <person name="Bassi C.A."/>
            <person name="Berry A.M."/>
            <person name="Bickhart D.M."/>
            <person name="Choisne N."/>
            <person name="Couloux A."/>
            <person name="Cournoyer B."/>
            <person name="Cruveiller S."/>
            <person name="Daubin V."/>
            <person name="Demange N."/>
            <person name="Francino M.P."/>
            <person name="Goltsman E."/>
            <person name="Huang Y."/>
            <person name="Kopp O.R."/>
            <person name="Labarre L."/>
            <person name="Lapidus A."/>
            <person name="Lavire C."/>
            <person name="Marechal J."/>
            <person name="Martinez M."/>
            <person name="Mastronunzio J.E."/>
            <person name="Mullin B.C."/>
            <person name="Niemann J."/>
            <person name="Pujic P."/>
            <person name="Rawnsley T."/>
            <person name="Rouy Z."/>
            <person name="Schenowitz C."/>
            <person name="Sellstedt A."/>
            <person name="Tavares F."/>
            <person name="Tomkins J.P."/>
            <person name="Vallenet D."/>
            <person name="Valverde C."/>
            <person name="Wall L.G."/>
            <person name="Wang Y."/>
            <person name="Medigue C."/>
            <person name="Benson D.R."/>
        </authorList>
    </citation>
    <scope>NUCLEOTIDE SEQUENCE [LARGE SCALE GENOMIC DNA]</scope>
    <source>
        <strain evidence="5">DSM 45986 / CECT 9034 / ACN14a</strain>
    </source>
</reference>
<evidence type="ECO:0000313" key="4">
    <source>
        <dbReference type="EMBL" id="CAJ60591.1"/>
    </source>
</evidence>
<gene>
    <name evidence="4" type="ordered locus">FRAAL1942</name>
</gene>
<comment type="similarity">
    <text evidence="1">Belongs to the ice-binding protein family.</text>
</comment>
<dbReference type="STRING" id="326424.FRAAL1942"/>
<dbReference type="InterPro" id="IPR021884">
    <property type="entry name" value="Ice-bd_prot"/>
</dbReference>
<evidence type="ECO:0000256" key="2">
    <source>
        <dbReference type="ARBA" id="ARBA00022729"/>
    </source>
</evidence>
<evidence type="ECO:0000259" key="3">
    <source>
        <dbReference type="Pfam" id="PF16640"/>
    </source>
</evidence>
<dbReference type="AlphaFoldDB" id="Q0RPE1"/>
<dbReference type="EMBL" id="CT573213">
    <property type="protein sequence ID" value="CAJ60591.1"/>
    <property type="molecule type" value="Genomic_DNA"/>
</dbReference>
<keyword evidence="5" id="KW-1185">Reference proteome</keyword>
<dbReference type="InterPro" id="IPR032109">
    <property type="entry name" value="Big_3_5"/>
</dbReference>
<sequence>MVTTRLPGAIHRATTHRATTHRKTARSRYTKTLTVVGATTILIGLVGATGAHAATPTVNLGTAAGYATLAGSTITNTGITTVDGDLGLSPGTAVTGFPPGRVTGTVHAADSAAIQAKNDLAAAYDAAAATPTTATIPVELGGTTETPGVYDSPAGTFGITGTLTLDAQGDPNAVFIFKAASTLITASASNVTLLNGAQSSNVFWVVGSSATLGTYSILRGTVLALTSITVTTGVTVDGRILARNGAVTLDTDTITRPVGVQGPVSTTTGLVSTRNPAPTAQPVTFTATVVAGTGTTVPTGLVAFVDGPALRNVATLDNTGHAAFTAPLTAGLHRIKAIYIGTTGFTASVSPTLYELVGF</sequence>
<evidence type="ECO:0000313" key="5">
    <source>
        <dbReference type="Proteomes" id="UP000000657"/>
    </source>
</evidence>
<dbReference type="RefSeq" id="WP_011603115.1">
    <property type="nucleotide sequence ID" value="NC_008278.1"/>
</dbReference>
<dbReference type="Pfam" id="PF16640">
    <property type="entry name" value="Big_3_5"/>
    <property type="match status" value="1"/>
</dbReference>
<protein>
    <recommendedName>
        <fullName evidence="3">Bacterial Ig-like domain-containing protein</fullName>
    </recommendedName>
</protein>
<dbReference type="KEGG" id="fal:FRAAL1942"/>
<accession>Q0RPE1</accession>
<organism evidence="4 5">
    <name type="scientific">Frankia alni (strain DSM 45986 / CECT 9034 / ACN14a)</name>
    <dbReference type="NCBI Taxonomy" id="326424"/>
    <lineage>
        <taxon>Bacteria</taxon>
        <taxon>Bacillati</taxon>
        <taxon>Actinomycetota</taxon>
        <taxon>Actinomycetes</taxon>
        <taxon>Frankiales</taxon>
        <taxon>Frankiaceae</taxon>
        <taxon>Frankia</taxon>
    </lineage>
</organism>
<dbReference type="OrthoDB" id="2082707at2"/>
<dbReference type="Pfam" id="PF11999">
    <property type="entry name" value="Ice_binding"/>
    <property type="match status" value="1"/>
</dbReference>
<evidence type="ECO:0000256" key="1">
    <source>
        <dbReference type="ARBA" id="ARBA00005445"/>
    </source>
</evidence>
<dbReference type="HOGENOM" id="CLU_771067_0_0_11"/>
<name>Q0RPE1_FRAAA</name>
<dbReference type="eggNOG" id="COG4932">
    <property type="taxonomic scope" value="Bacteria"/>
</dbReference>
<dbReference type="Proteomes" id="UP000000657">
    <property type="component" value="Chromosome"/>
</dbReference>
<dbReference type="Gene3D" id="2.60.40.10">
    <property type="entry name" value="Immunoglobulins"/>
    <property type="match status" value="1"/>
</dbReference>
<dbReference type="InterPro" id="IPR013783">
    <property type="entry name" value="Ig-like_fold"/>
</dbReference>
<feature type="domain" description="Bacterial Ig-like" evidence="3">
    <location>
        <begin position="271"/>
        <end position="352"/>
    </location>
</feature>
<proteinExistence type="inferred from homology"/>